<evidence type="ECO:0000256" key="9">
    <source>
        <dbReference type="ARBA" id="ARBA00030930"/>
    </source>
</evidence>
<dbReference type="OrthoDB" id="412814at2759"/>
<evidence type="ECO:0000313" key="17">
    <source>
        <dbReference type="EMBL" id="CAH2216893.1"/>
    </source>
</evidence>
<dbReference type="InterPro" id="IPR008283">
    <property type="entry name" value="Peptidase_M17_N"/>
</dbReference>
<dbReference type="PANTHER" id="PTHR11963:SF25">
    <property type="entry name" value="CYTOSOL AMINOPEPTIDASE"/>
    <property type="match status" value="1"/>
</dbReference>
<dbReference type="Gene3D" id="3.40.630.10">
    <property type="entry name" value="Zn peptidases"/>
    <property type="match status" value="1"/>
</dbReference>
<feature type="non-terminal residue" evidence="17">
    <location>
        <position position="280"/>
    </location>
</feature>
<keyword evidence="3" id="KW-0031">Aminopeptidase</keyword>
<comment type="function">
    <text evidence="12">Cytosolic metallopeptidase that catalyzes the removal of unsubstituted N-terminal hydrophobic amino acids from various peptides. The presence of Zn(2+) ions is essential for the peptidase activity, and the association with other cofactors can modulate the substrate spectificity of the enzyme. For instance, in the presence of Mn(2+), it displays a specific Cys-Gly hydrolyzing activity of Cys-Gly-S-conjugates. Involved in the metabolism of glutathione and in the degradation of glutathione S-conjugates, which may play a role in the control of the cell redox status.</text>
</comment>
<dbReference type="EC" id="3.4.13.23" evidence="7"/>
<dbReference type="InterPro" id="IPR000819">
    <property type="entry name" value="Peptidase_M17_C"/>
</dbReference>
<feature type="domain" description="Cytosol aminopeptidase" evidence="15">
    <location>
        <begin position="210"/>
        <end position="279"/>
    </location>
</feature>
<accession>A0A8S4QPY8</accession>
<evidence type="ECO:0000256" key="12">
    <source>
        <dbReference type="ARBA" id="ARBA00045966"/>
    </source>
</evidence>
<dbReference type="GO" id="GO:0030145">
    <property type="term" value="F:manganese ion binding"/>
    <property type="evidence" value="ECO:0007669"/>
    <property type="project" value="InterPro"/>
</dbReference>
<dbReference type="InterPro" id="IPR011356">
    <property type="entry name" value="Leucine_aapep/pepB"/>
</dbReference>
<dbReference type="Pfam" id="PF00883">
    <property type="entry name" value="Peptidase_M17"/>
    <property type="match status" value="1"/>
</dbReference>
<evidence type="ECO:0000256" key="4">
    <source>
        <dbReference type="ARBA" id="ARBA00022670"/>
    </source>
</evidence>
<evidence type="ECO:0000256" key="2">
    <source>
        <dbReference type="ARBA" id="ARBA00014190"/>
    </source>
</evidence>
<dbReference type="SUPFAM" id="SSF52949">
    <property type="entry name" value="Macro domain-like"/>
    <property type="match status" value="1"/>
</dbReference>
<evidence type="ECO:0000313" key="18">
    <source>
        <dbReference type="Proteomes" id="UP000838756"/>
    </source>
</evidence>
<dbReference type="EMBL" id="CAKXAJ010017374">
    <property type="protein sequence ID" value="CAH2216893.1"/>
    <property type="molecule type" value="Genomic_DNA"/>
</dbReference>
<comment type="catalytic activity">
    <reaction evidence="14">
        <text>L-cysteinylglycine + H2O = L-cysteine + glycine</text>
        <dbReference type="Rhea" id="RHEA:28783"/>
        <dbReference type="ChEBI" id="CHEBI:15377"/>
        <dbReference type="ChEBI" id="CHEBI:35235"/>
        <dbReference type="ChEBI" id="CHEBI:57305"/>
        <dbReference type="ChEBI" id="CHEBI:61694"/>
    </reaction>
    <physiologicalReaction direction="left-to-right" evidence="14">
        <dbReference type="Rhea" id="RHEA:28784"/>
    </physiologicalReaction>
</comment>
<evidence type="ECO:0000256" key="7">
    <source>
        <dbReference type="ARBA" id="ARBA00023625"/>
    </source>
</evidence>
<comment type="similarity">
    <text evidence="1">Belongs to the peptidase M17 family.</text>
</comment>
<evidence type="ECO:0000256" key="8">
    <source>
        <dbReference type="ARBA" id="ARBA00029605"/>
    </source>
</evidence>
<dbReference type="SUPFAM" id="SSF53187">
    <property type="entry name" value="Zn-dependent exopeptidases"/>
    <property type="match status" value="1"/>
</dbReference>
<reference evidence="17" key="1">
    <citation type="submission" date="2022-03" db="EMBL/GenBank/DDBJ databases">
        <authorList>
            <person name="Lindestad O."/>
        </authorList>
    </citation>
    <scope>NUCLEOTIDE SEQUENCE</scope>
</reference>
<comment type="caution">
    <text evidence="17">The sequence shown here is derived from an EMBL/GenBank/DDBJ whole genome shotgun (WGS) entry which is preliminary data.</text>
</comment>
<comment type="catalytic activity">
    <reaction evidence="6">
        <text>an S-substituted L-cysteinylglycine + H2O = an S-substituted L-cysteine + glycine</text>
        <dbReference type="Rhea" id="RHEA:60444"/>
        <dbReference type="ChEBI" id="CHEBI:15377"/>
        <dbReference type="ChEBI" id="CHEBI:57305"/>
        <dbReference type="ChEBI" id="CHEBI:58717"/>
        <dbReference type="ChEBI" id="CHEBI:143103"/>
        <dbReference type="EC" id="3.4.13.23"/>
    </reaction>
    <physiologicalReaction direction="left-to-right" evidence="6">
        <dbReference type="Rhea" id="RHEA:60445"/>
    </physiologicalReaction>
</comment>
<keyword evidence="5" id="KW-0378">Hydrolase</keyword>
<keyword evidence="18" id="KW-1185">Reference proteome</keyword>
<sequence length="280" mass="30992">MLDFRYGTQCVRFISQFKIPASDCGHGSPRRVRDPTRCVLRDKGLVLGVYYSEHAKGEGAILTASAQKYDKQCGGKLWNQLKLTPIPRLGEYRVFYDLDSYFGYVAVTGLGSECLRYNTMEQLDESREAIRIAAGLGTEALQKFKPSTIHVESFGDAEASAEGATLSTWKFQEYKSPKSSQLVAKPKLELYDDCDGEGWKIGALKAESQNLARFLQEMPANLLNPTSFAKIAVELLCELDINVEIKTQGWAASHEMGGFVAVGKSSVQPPLYVEISYFGA</sequence>
<dbReference type="InterPro" id="IPR043472">
    <property type="entry name" value="Macro_dom-like"/>
</dbReference>
<dbReference type="GO" id="GO:0005737">
    <property type="term" value="C:cytoplasm"/>
    <property type="evidence" value="ECO:0007669"/>
    <property type="project" value="InterPro"/>
</dbReference>
<proteinExistence type="inferred from homology"/>
<dbReference type="AlphaFoldDB" id="A0A8S4QPY8"/>
<name>A0A8S4QPY8_9NEOP</name>
<dbReference type="Pfam" id="PF02789">
    <property type="entry name" value="Peptidase_M17_N"/>
    <property type="match status" value="1"/>
</dbReference>
<feature type="domain" description="Peptidase M17 leucyl aminopeptidase N-terminal" evidence="16">
    <location>
        <begin position="46"/>
        <end position="178"/>
    </location>
</feature>
<evidence type="ECO:0000256" key="14">
    <source>
        <dbReference type="ARBA" id="ARBA00049107"/>
    </source>
</evidence>
<evidence type="ECO:0000259" key="16">
    <source>
        <dbReference type="Pfam" id="PF02789"/>
    </source>
</evidence>
<dbReference type="Gene3D" id="3.40.220.10">
    <property type="entry name" value="Leucine Aminopeptidase, subunit E, domain 1"/>
    <property type="match status" value="1"/>
</dbReference>
<protein>
    <recommendedName>
        <fullName evidence="2">Cytosol aminopeptidase</fullName>
        <ecNumber evidence="7">3.4.13.23</ecNumber>
    </recommendedName>
    <alternativeName>
        <fullName evidence="10">Cysteinylglycine-S-conjugate dipeptidase</fullName>
    </alternativeName>
    <alternativeName>
        <fullName evidence="11">Leucine aminopeptidase 3</fullName>
    </alternativeName>
    <alternativeName>
        <fullName evidence="9">Proline aminopeptidase</fullName>
    </alternativeName>
    <alternativeName>
        <fullName evidence="8">Prolyl aminopeptidase</fullName>
    </alternativeName>
</protein>
<organism evidence="17 18">
    <name type="scientific">Pararge aegeria aegeria</name>
    <dbReference type="NCBI Taxonomy" id="348720"/>
    <lineage>
        <taxon>Eukaryota</taxon>
        <taxon>Metazoa</taxon>
        <taxon>Ecdysozoa</taxon>
        <taxon>Arthropoda</taxon>
        <taxon>Hexapoda</taxon>
        <taxon>Insecta</taxon>
        <taxon>Pterygota</taxon>
        <taxon>Neoptera</taxon>
        <taxon>Endopterygota</taxon>
        <taxon>Lepidoptera</taxon>
        <taxon>Glossata</taxon>
        <taxon>Ditrysia</taxon>
        <taxon>Papilionoidea</taxon>
        <taxon>Nymphalidae</taxon>
        <taxon>Satyrinae</taxon>
        <taxon>Satyrini</taxon>
        <taxon>Parargina</taxon>
        <taxon>Pararge</taxon>
    </lineage>
</organism>
<dbReference type="Proteomes" id="UP000838756">
    <property type="component" value="Unassembled WGS sequence"/>
</dbReference>
<evidence type="ECO:0000256" key="10">
    <source>
        <dbReference type="ARBA" id="ARBA00030997"/>
    </source>
</evidence>
<evidence type="ECO:0000256" key="1">
    <source>
        <dbReference type="ARBA" id="ARBA00009528"/>
    </source>
</evidence>
<gene>
    <name evidence="17" type="primary">jg26716</name>
    <name evidence="17" type="ORF">PAEG_LOCUS4843</name>
</gene>
<evidence type="ECO:0000256" key="5">
    <source>
        <dbReference type="ARBA" id="ARBA00022801"/>
    </source>
</evidence>
<dbReference type="GO" id="GO:0070006">
    <property type="term" value="F:metalloaminopeptidase activity"/>
    <property type="evidence" value="ECO:0007669"/>
    <property type="project" value="InterPro"/>
</dbReference>
<dbReference type="GO" id="GO:0006508">
    <property type="term" value="P:proteolysis"/>
    <property type="evidence" value="ECO:0007669"/>
    <property type="project" value="UniProtKB-KW"/>
</dbReference>
<evidence type="ECO:0000256" key="11">
    <source>
        <dbReference type="ARBA" id="ARBA00031564"/>
    </source>
</evidence>
<evidence type="ECO:0000256" key="3">
    <source>
        <dbReference type="ARBA" id="ARBA00022438"/>
    </source>
</evidence>
<evidence type="ECO:0000256" key="6">
    <source>
        <dbReference type="ARBA" id="ARBA00023511"/>
    </source>
</evidence>
<keyword evidence="4" id="KW-0645">Protease</keyword>
<comment type="catalytic activity">
    <reaction evidence="13">
        <text>S-benzyl-L-cysteinylglycine + H2O = S-benzyl-L-cysteine + glycine</text>
        <dbReference type="Rhea" id="RHEA:62568"/>
        <dbReference type="ChEBI" id="CHEBI:15377"/>
        <dbReference type="ChEBI" id="CHEBI:57305"/>
        <dbReference type="ChEBI" id="CHEBI:145802"/>
        <dbReference type="ChEBI" id="CHEBI:145803"/>
    </reaction>
    <physiologicalReaction direction="left-to-right" evidence="13">
        <dbReference type="Rhea" id="RHEA:62569"/>
    </physiologicalReaction>
</comment>
<evidence type="ECO:0000256" key="13">
    <source>
        <dbReference type="ARBA" id="ARBA00047881"/>
    </source>
</evidence>
<dbReference type="PANTHER" id="PTHR11963">
    <property type="entry name" value="LEUCINE AMINOPEPTIDASE-RELATED"/>
    <property type="match status" value="1"/>
</dbReference>
<evidence type="ECO:0000259" key="15">
    <source>
        <dbReference type="Pfam" id="PF00883"/>
    </source>
</evidence>